<dbReference type="GO" id="GO:0008483">
    <property type="term" value="F:transaminase activity"/>
    <property type="evidence" value="ECO:0007669"/>
    <property type="project" value="UniProtKB-KW"/>
</dbReference>
<name>A0ABY5I5P4_9FIRM</name>
<dbReference type="Pfam" id="PF00266">
    <property type="entry name" value="Aminotran_5"/>
    <property type="match status" value="1"/>
</dbReference>
<reference evidence="2" key="1">
    <citation type="submission" date="2022-07" db="EMBL/GenBank/DDBJ databases">
        <title>Faecal culturing of patients with breast cancer.</title>
        <authorList>
            <person name="Teng N.M.Y."/>
            <person name="Kiu R."/>
            <person name="Evans R."/>
            <person name="Baker D.J."/>
            <person name="Zenner C."/>
            <person name="Robinson S.D."/>
            <person name="Hall L.J."/>
        </authorList>
    </citation>
    <scope>NUCLEOTIDE SEQUENCE</scope>
    <source>
        <strain evidence="2">LH1062</strain>
    </source>
</reference>
<dbReference type="EMBL" id="CP101620">
    <property type="protein sequence ID" value="UTY39272.1"/>
    <property type="molecule type" value="Genomic_DNA"/>
</dbReference>
<accession>A0ABY5I5P4</accession>
<dbReference type="Gene3D" id="3.40.640.10">
    <property type="entry name" value="Type I PLP-dependent aspartate aminotransferase-like (Major domain)"/>
    <property type="match status" value="1"/>
</dbReference>
<dbReference type="Gene3D" id="3.90.1150.10">
    <property type="entry name" value="Aspartate Aminotransferase, domain 1"/>
    <property type="match status" value="1"/>
</dbReference>
<evidence type="ECO:0000313" key="2">
    <source>
        <dbReference type="EMBL" id="UTY39272.1"/>
    </source>
</evidence>
<protein>
    <submittedName>
        <fullName evidence="2">Aminotransferase class V-fold PLP-dependent enzyme</fullName>
    </submittedName>
</protein>
<dbReference type="InterPro" id="IPR015421">
    <property type="entry name" value="PyrdxlP-dep_Trfase_major"/>
</dbReference>
<dbReference type="RefSeq" id="WP_290140256.1">
    <property type="nucleotide sequence ID" value="NZ_CP101620.1"/>
</dbReference>
<dbReference type="SUPFAM" id="SSF53383">
    <property type="entry name" value="PLP-dependent transferases"/>
    <property type="match status" value="1"/>
</dbReference>
<dbReference type="PANTHER" id="PTHR43586:SF4">
    <property type="entry name" value="ISOPENICILLIN N EPIMERASE"/>
    <property type="match status" value="1"/>
</dbReference>
<dbReference type="InterPro" id="IPR015424">
    <property type="entry name" value="PyrdxlP-dep_Trfase"/>
</dbReference>
<evidence type="ECO:0000313" key="3">
    <source>
        <dbReference type="Proteomes" id="UP001060112"/>
    </source>
</evidence>
<sequence length="376" mass="42301">MIYLDNAATTYPKPEILYEKLDYAYRSLSFNAGRGHYQKAQDAYEAIEKTRKFLIQKANGKSLVFTPSATYALNQIIQGINFEENDIVYCSPYEHNSVARTLNAVRKSKHIELKLIPLNKDLSIDLSSFRFECITNKPKVIFCSHVSNVTGYILPIHEIGQIAKENGSIFVVDGAQAFGVVPVNMEEDNIDYYVFAGHKTLYGPLGIGGYLFCTNELNLSVFGGTGTDSLNLDMPKEGNVRFEPSSPNAVAAYGLYHSSKWVFENDVLSHERFLADYLVHKLKNIPEIILYSNLMGNRTGIISFNIKGMKSDDVASILDEDFKIEVRAGYHCAPFIHDYIKSKPYLGTVRISFSYFTTIEDVNTLVNALEEIVLEV</sequence>
<proteinExistence type="predicted"/>
<dbReference type="InterPro" id="IPR015422">
    <property type="entry name" value="PyrdxlP-dep_Trfase_small"/>
</dbReference>
<keyword evidence="2" id="KW-0808">Transferase</keyword>
<gene>
    <name evidence="2" type="ORF">NMU03_00075</name>
</gene>
<dbReference type="InterPro" id="IPR000192">
    <property type="entry name" value="Aminotrans_V_dom"/>
</dbReference>
<dbReference type="PANTHER" id="PTHR43586">
    <property type="entry name" value="CYSTEINE DESULFURASE"/>
    <property type="match status" value="1"/>
</dbReference>
<dbReference type="Proteomes" id="UP001060112">
    <property type="component" value="Chromosome"/>
</dbReference>
<organism evidence="2 3">
    <name type="scientific">Allocoprobacillus halotolerans</name>
    <dbReference type="NCBI Taxonomy" id="2944914"/>
    <lineage>
        <taxon>Bacteria</taxon>
        <taxon>Bacillati</taxon>
        <taxon>Bacillota</taxon>
        <taxon>Erysipelotrichia</taxon>
        <taxon>Erysipelotrichales</taxon>
        <taxon>Erysipelotrichaceae</taxon>
        <taxon>Allocoprobacillus</taxon>
    </lineage>
</organism>
<keyword evidence="3" id="KW-1185">Reference proteome</keyword>
<keyword evidence="2" id="KW-0032">Aminotransferase</keyword>
<feature type="domain" description="Aminotransferase class V" evidence="1">
    <location>
        <begin position="2"/>
        <end position="365"/>
    </location>
</feature>
<evidence type="ECO:0000259" key="1">
    <source>
        <dbReference type="Pfam" id="PF00266"/>
    </source>
</evidence>